<keyword evidence="3" id="KW-1185">Reference proteome</keyword>
<dbReference type="EMBL" id="JAENIK010000002">
    <property type="protein sequence ID" value="MBK1814300.1"/>
    <property type="molecule type" value="Genomic_DNA"/>
</dbReference>
<protein>
    <submittedName>
        <fullName evidence="2">Uncharacterized protein</fullName>
    </submittedName>
</protein>
<accession>A0A934R2V6</accession>
<dbReference type="AlphaFoldDB" id="A0A934R2V6"/>
<evidence type="ECO:0000313" key="3">
    <source>
        <dbReference type="Proteomes" id="UP000600139"/>
    </source>
</evidence>
<reference evidence="2" key="1">
    <citation type="submission" date="2021-01" db="EMBL/GenBank/DDBJ databases">
        <title>Modified the classification status of verrucomicrobia.</title>
        <authorList>
            <person name="Feng X."/>
        </authorList>
    </citation>
    <scope>NUCLEOTIDE SEQUENCE</scope>
    <source>
        <strain evidence="2">JCM 18052</strain>
    </source>
</reference>
<comment type="caution">
    <text evidence="2">The sequence shown here is derived from an EMBL/GenBank/DDBJ whole genome shotgun (WGS) entry which is preliminary data.</text>
</comment>
<dbReference type="RefSeq" id="WP_200349266.1">
    <property type="nucleotide sequence ID" value="NZ_BAABHZ010000005.1"/>
</dbReference>
<gene>
    <name evidence="2" type="ORF">JIN84_01590</name>
</gene>
<proteinExistence type="predicted"/>
<sequence>MKAALSISAVVCVTAAAVFLWRAGESAPPVSRSPVPAPSRGPAPTSVNADPADVFQRAFWKRPTGEDRIEAAERREWADADGVNRWQWFIKLKPSAALVKHLREDNAFDLRPSGEIPVSDGAPSWFSFKRGEVEVLEAPRGHMRLVFSKDGKVLLATDSGGGFQQGVSHTPQSAPAPVPDTVQGRLPVTSPPKPNP</sequence>
<feature type="region of interest" description="Disordered" evidence="1">
    <location>
        <begin position="158"/>
        <end position="196"/>
    </location>
</feature>
<feature type="region of interest" description="Disordered" evidence="1">
    <location>
        <begin position="26"/>
        <end position="48"/>
    </location>
</feature>
<organism evidence="2 3">
    <name type="scientific">Luteolibacter yonseiensis</name>
    <dbReference type="NCBI Taxonomy" id="1144680"/>
    <lineage>
        <taxon>Bacteria</taxon>
        <taxon>Pseudomonadati</taxon>
        <taxon>Verrucomicrobiota</taxon>
        <taxon>Verrucomicrobiia</taxon>
        <taxon>Verrucomicrobiales</taxon>
        <taxon>Verrucomicrobiaceae</taxon>
        <taxon>Luteolibacter</taxon>
    </lineage>
</organism>
<dbReference type="Proteomes" id="UP000600139">
    <property type="component" value="Unassembled WGS sequence"/>
</dbReference>
<evidence type="ECO:0000256" key="1">
    <source>
        <dbReference type="SAM" id="MobiDB-lite"/>
    </source>
</evidence>
<evidence type="ECO:0000313" key="2">
    <source>
        <dbReference type="EMBL" id="MBK1814300.1"/>
    </source>
</evidence>
<name>A0A934R2V6_9BACT</name>